<comment type="caution">
    <text evidence="1">The sequence shown here is derived from an EMBL/GenBank/DDBJ whole genome shotgun (WGS) entry which is preliminary data.</text>
</comment>
<protein>
    <submittedName>
        <fullName evidence="1">Uncharacterized protein</fullName>
    </submittedName>
</protein>
<organism evidence="1 2">
    <name type="scientific">Brachionus plicatilis</name>
    <name type="common">Marine rotifer</name>
    <name type="synonym">Brachionus muelleri</name>
    <dbReference type="NCBI Taxonomy" id="10195"/>
    <lineage>
        <taxon>Eukaryota</taxon>
        <taxon>Metazoa</taxon>
        <taxon>Spiralia</taxon>
        <taxon>Gnathifera</taxon>
        <taxon>Rotifera</taxon>
        <taxon>Eurotatoria</taxon>
        <taxon>Monogononta</taxon>
        <taxon>Pseudotrocha</taxon>
        <taxon>Ploima</taxon>
        <taxon>Brachionidae</taxon>
        <taxon>Brachionus</taxon>
    </lineage>
</organism>
<accession>A0A3M7PKQ6</accession>
<proteinExistence type="predicted"/>
<reference evidence="1 2" key="1">
    <citation type="journal article" date="2018" name="Sci. Rep.">
        <title>Genomic signatures of local adaptation to the degree of environmental predictability in rotifers.</title>
        <authorList>
            <person name="Franch-Gras L."/>
            <person name="Hahn C."/>
            <person name="Garcia-Roger E.M."/>
            <person name="Carmona M.J."/>
            <person name="Serra M."/>
            <person name="Gomez A."/>
        </authorList>
    </citation>
    <scope>NUCLEOTIDE SEQUENCE [LARGE SCALE GENOMIC DNA]</scope>
    <source>
        <strain evidence="1">HYR1</strain>
    </source>
</reference>
<evidence type="ECO:0000313" key="1">
    <source>
        <dbReference type="EMBL" id="RMZ99247.1"/>
    </source>
</evidence>
<feature type="non-terminal residue" evidence="1">
    <location>
        <position position="74"/>
    </location>
</feature>
<sequence>MDIYLYQMILLVGQSVAEWTLAFTARRRLMLSNKSFSLSLFIKLHCTPLHSFLKLRLAFRLNYFADSATPHGFY</sequence>
<evidence type="ECO:0000313" key="2">
    <source>
        <dbReference type="Proteomes" id="UP000276133"/>
    </source>
</evidence>
<dbReference type="AlphaFoldDB" id="A0A3M7PKQ6"/>
<keyword evidence="2" id="KW-1185">Reference proteome</keyword>
<dbReference type="EMBL" id="REGN01010341">
    <property type="protein sequence ID" value="RMZ99247.1"/>
    <property type="molecule type" value="Genomic_DNA"/>
</dbReference>
<gene>
    <name evidence="1" type="ORF">BpHYR1_013088</name>
</gene>
<dbReference type="Proteomes" id="UP000276133">
    <property type="component" value="Unassembled WGS sequence"/>
</dbReference>
<name>A0A3M7PKQ6_BRAPC</name>